<feature type="domain" description="Response regulatory" evidence="3">
    <location>
        <begin position="8"/>
        <end position="123"/>
    </location>
</feature>
<dbReference type="Pfam" id="PF00072">
    <property type="entry name" value="Response_reg"/>
    <property type="match status" value="1"/>
</dbReference>
<evidence type="ECO:0000313" key="5">
    <source>
        <dbReference type="Proteomes" id="UP000298596"/>
    </source>
</evidence>
<keyword evidence="1 2" id="KW-0597">Phosphoprotein</keyword>
<dbReference type="GO" id="GO:0000160">
    <property type="term" value="P:phosphorelay signal transduction system"/>
    <property type="evidence" value="ECO:0007669"/>
    <property type="project" value="InterPro"/>
</dbReference>
<proteinExistence type="predicted"/>
<dbReference type="PROSITE" id="PS50110">
    <property type="entry name" value="RESPONSE_REGULATORY"/>
    <property type="match status" value="1"/>
</dbReference>
<evidence type="ECO:0000256" key="2">
    <source>
        <dbReference type="PROSITE-ProRule" id="PRU00169"/>
    </source>
</evidence>
<dbReference type="CDD" id="cd00156">
    <property type="entry name" value="REC"/>
    <property type="match status" value="1"/>
</dbReference>
<dbReference type="Proteomes" id="UP000298596">
    <property type="component" value="Plasmid p2"/>
</dbReference>
<dbReference type="Gene3D" id="3.40.50.2300">
    <property type="match status" value="1"/>
</dbReference>
<accession>A0A4D8Q9J1</accession>
<evidence type="ECO:0000259" key="3">
    <source>
        <dbReference type="PROSITE" id="PS50110"/>
    </source>
</evidence>
<dbReference type="EMBL" id="CP032332">
    <property type="protein sequence ID" value="QCO06021.1"/>
    <property type="molecule type" value="Genomic_DNA"/>
</dbReference>
<feature type="modified residue" description="4-aspartylphosphate" evidence="2">
    <location>
        <position position="57"/>
    </location>
</feature>
<dbReference type="PANTHER" id="PTHR44591">
    <property type="entry name" value="STRESS RESPONSE REGULATOR PROTEIN 1"/>
    <property type="match status" value="1"/>
</dbReference>
<sequence>MASDTPVHVLVADDEVLVAWALRSILEEAGYRVTIAHDGEQALALQARDPADVLLTDLQMPRLDGQGLIRVLRAEHPMLPVIVMTGAPDPSSLADLRGAAAGTIIMAKPVGPQPVLTALRNLLGVR</sequence>
<organism evidence="4 5">
    <name type="scientific">Azospirillum brasilense</name>
    <dbReference type="NCBI Taxonomy" id="192"/>
    <lineage>
        <taxon>Bacteria</taxon>
        <taxon>Pseudomonadati</taxon>
        <taxon>Pseudomonadota</taxon>
        <taxon>Alphaproteobacteria</taxon>
        <taxon>Rhodospirillales</taxon>
        <taxon>Azospirillaceae</taxon>
        <taxon>Azospirillum</taxon>
    </lineage>
</organism>
<dbReference type="InterPro" id="IPR001789">
    <property type="entry name" value="Sig_transdc_resp-reg_receiver"/>
</dbReference>
<reference evidence="4 5" key="1">
    <citation type="submission" date="2018-09" db="EMBL/GenBank/DDBJ databases">
        <title>Whole genome based analysis of evolution and adaptive divergence in Indian and Brazilian strains of Azospirillum brasilense.</title>
        <authorList>
            <person name="Singh C."/>
            <person name="Tripathi A.K."/>
        </authorList>
    </citation>
    <scope>NUCLEOTIDE SEQUENCE [LARGE SCALE GENOMIC DNA]</scope>
    <source>
        <strain evidence="4 5">MTCC4036</strain>
        <plasmid evidence="4 5">p2</plasmid>
    </source>
</reference>
<name>A0A4D8Q9J1_AZOBR</name>
<dbReference type="SMART" id="SM00448">
    <property type="entry name" value="REC"/>
    <property type="match status" value="1"/>
</dbReference>
<dbReference type="AlphaFoldDB" id="A0A4D8Q9J1"/>
<dbReference type="InterPro" id="IPR050595">
    <property type="entry name" value="Bact_response_regulator"/>
</dbReference>
<gene>
    <name evidence="4" type="ORF">D3867_29000</name>
</gene>
<protein>
    <submittedName>
        <fullName evidence="4">Response regulator</fullName>
    </submittedName>
</protein>
<keyword evidence="4" id="KW-0614">Plasmid</keyword>
<dbReference type="PANTHER" id="PTHR44591:SF21">
    <property type="entry name" value="TWO-COMPONENT RESPONSE REGULATOR"/>
    <property type="match status" value="1"/>
</dbReference>
<dbReference type="InterPro" id="IPR011006">
    <property type="entry name" value="CheY-like_superfamily"/>
</dbReference>
<dbReference type="SUPFAM" id="SSF52172">
    <property type="entry name" value="CheY-like"/>
    <property type="match status" value="1"/>
</dbReference>
<evidence type="ECO:0000256" key="1">
    <source>
        <dbReference type="ARBA" id="ARBA00022553"/>
    </source>
</evidence>
<evidence type="ECO:0000313" key="4">
    <source>
        <dbReference type="EMBL" id="QCO06021.1"/>
    </source>
</evidence>
<geneLocation type="plasmid" evidence="4">
    <name>p2</name>
</geneLocation>